<reference evidence="4" key="1">
    <citation type="submission" date="2016-10" db="EMBL/GenBank/DDBJ databases">
        <authorList>
            <person name="Varghese N."/>
            <person name="Submissions S."/>
        </authorList>
    </citation>
    <scope>NUCLEOTIDE SEQUENCE [LARGE SCALE GENOMIC DNA]</scope>
    <source>
        <strain evidence="4">XJ109</strain>
    </source>
</reference>
<evidence type="ECO:0000256" key="1">
    <source>
        <dbReference type="ARBA" id="ARBA00022729"/>
    </source>
</evidence>
<dbReference type="AlphaFoldDB" id="A0A1I4X444"/>
<dbReference type="RefSeq" id="WP_092908313.1">
    <property type="nucleotide sequence ID" value="NZ_FOUZ01000008.1"/>
</dbReference>
<evidence type="ECO:0000313" key="3">
    <source>
        <dbReference type="EMBL" id="SFN20657.1"/>
    </source>
</evidence>
<keyword evidence="4" id="KW-1185">Reference proteome</keyword>
<dbReference type="InterPro" id="IPR026444">
    <property type="entry name" value="Secre_tail"/>
</dbReference>
<dbReference type="Proteomes" id="UP000199149">
    <property type="component" value="Unassembled WGS sequence"/>
</dbReference>
<dbReference type="Pfam" id="PF18962">
    <property type="entry name" value="Por_Secre_tail"/>
    <property type="match status" value="1"/>
</dbReference>
<evidence type="ECO:0000259" key="2">
    <source>
        <dbReference type="Pfam" id="PF18962"/>
    </source>
</evidence>
<keyword evidence="1" id="KW-0732">Signal</keyword>
<organism evidence="3 4">
    <name type="scientific">Algoriella xinjiangensis</name>
    <dbReference type="NCBI Taxonomy" id="684065"/>
    <lineage>
        <taxon>Bacteria</taxon>
        <taxon>Pseudomonadati</taxon>
        <taxon>Bacteroidota</taxon>
        <taxon>Flavobacteriia</taxon>
        <taxon>Flavobacteriales</taxon>
        <taxon>Weeksellaceae</taxon>
        <taxon>Algoriella</taxon>
    </lineage>
</organism>
<gene>
    <name evidence="3" type="ORF">SAMN05421738_10872</name>
</gene>
<evidence type="ECO:0000313" key="4">
    <source>
        <dbReference type="Proteomes" id="UP000199149"/>
    </source>
</evidence>
<accession>A0A1I4X444</accession>
<protein>
    <submittedName>
        <fullName evidence="3">Por secretion system C-terminal sorting domain-containing protein</fullName>
    </submittedName>
</protein>
<sequence>MKKLLFSGAFVASSLLFGQITLEKTFSNNESVTVIPNNKDFAYISTTKNNKLVLYNTDYSVKKTINVDIAIEQELHFSYDTYDRWSAVSKQIFNTDEKYEFIVEVRNNNNGQNKYLIIDEDGKIIKDLTTSDYSSYYYPTVYHDIVTNKNKLMITQTNLKNPTEYFEEVYLLPTTSLSIAEIETTSVLQAFPNPAQTTLNIVNPKNGINNIEIFDFNGRSIIKKDFNSTDNKISIDVQRLPQGTYIYKIGNSSAKFIKK</sequence>
<name>A0A1I4X444_9FLAO</name>
<feature type="domain" description="Secretion system C-terminal sorting" evidence="2">
    <location>
        <begin position="191"/>
        <end position="259"/>
    </location>
</feature>
<dbReference type="EMBL" id="FOUZ01000008">
    <property type="protein sequence ID" value="SFN20657.1"/>
    <property type="molecule type" value="Genomic_DNA"/>
</dbReference>
<dbReference type="OrthoDB" id="1268820at2"/>
<proteinExistence type="predicted"/>
<dbReference type="NCBIfam" id="TIGR04183">
    <property type="entry name" value="Por_Secre_tail"/>
    <property type="match status" value="1"/>
</dbReference>